<name>A0A839E9R5_9MICO</name>
<dbReference type="Proteomes" id="UP000585905">
    <property type="component" value="Unassembled WGS sequence"/>
</dbReference>
<dbReference type="EMBL" id="JACGWX010000001">
    <property type="protein sequence ID" value="MBA8847182.1"/>
    <property type="molecule type" value="Genomic_DNA"/>
</dbReference>
<reference evidence="1 2" key="1">
    <citation type="submission" date="2020-07" db="EMBL/GenBank/DDBJ databases">
        <title>Sequencing the genomes of 1000 actinobacteria strains.</title>
        <authorList>
            <person name="Klenk H.-P."/>
        </authorList>
    </citation>
    <scope>NUCLEOTIDE SEQUENCE [LARGE SCALE GENOMIC DNA]</scope>
    <source>
        <strain evidence="1 2">DSM 19663</strain>
    </source>
</reference>
<protein>
    <submittedName>
        <fullName evidence="1">Uncharacterized protein</fullName>
    </submittedName>
</protein>
<gene>
    <name evidence="1" type="ORF">FHX53_000746</name>
</gene>
<proteinExistence type="predicted"/>
<keyword evidence="2" id="KW-1185">Reference proteome</keyword>
<dbReference type="RefSeq" id="WP_182489986.1">
    <property type="nucleotide sequence ID" value="NZ_BAAAOV010000005.1"/>
</dbReference>
<sequence>MRVVQASIGDSRNYLADNEDLAALKTEIVRACAVGGAFVDVRLSGDRVLSVLITTTTPVSFEERDVEEEEFLDDEISENGRLHFDGDYWVE</sequence>
<dbReference type="AlphaFoldDB" id="A0A839E9R5"/>
<evidence type="ECO:0000313" key="2">
    <source>
        <dbReference type="Proteomes" id="UP000585905"/>
    </source>
</evidence>
<organism evidence="1 2">
    <name type="scientific">Microcella alkalica</name>
    <dbReference type="NCBI Taxonomy" id="355930"/>
    <lineage>
        <taxon>Bacteria</taxon>
        <taxon>Bacillati</taxon>
        <taxon>Actinomycetota</taxon>
        <taxon>Actinomycetes</taxon>
        <taxon>Micrococcales</taxon>
        <taxon>Microbacteriaceae</taxon>
        <taxon>Microcella</taxon>
    </lineage>
</organism>
<evidence type="ECO:0000313" key="1">
    <source>
        <dbReference type="EMBL" id="MBA8847182.1"/>
    </source>
</evidence>
<accession>A0A839E9R5</accession>
<comment type="caution">
    <text evidence="1">The sequence shown here is derived from an EMBL/GenBank/DDBJ whole genome shotgun (WGS) entry which is preliminary data.</text>
</comment>